<dbReference type="PRINTS" id="PR00463">
    <property type="entry name" value="EP450I"/>
</dbReference>
<dbReference type="InterPro" id="IPR050121">
    <property type="entry name" value="Cytochrome_P450_monoxygenase"/>
</dbReference>
<dbReference type="GO" id="GO:0016705">
    <property type="term" value="F:oxidoreductase activity, acting on paired donors, with incorporation or reduction of molecular oxygen"/>
    <property type="evidence" value="ECO:0007669"/>
    <property type="project" value="InterPro"/>
</dbReference>
<sequence length="525" mass="60457">MMDIALWFPSLKGADTENIDPRIWVYLCASALLAVSSLIGLVIYRLYLSPLAKFPGPRLAALTGFYETYYDMVQDGQFTWQIERLHQKYGPIVRIKPWELHVQDPDYYNTLYAGPTRKRNKDSWFSFLGWPQSIFSTEGHALHRVRRSVLGQFFTRRAILDLEPVIQANAQRLTRHFRNAANGYDILELHAAFMCFASDTLSQYAFGEHIGFHSLDQGGLDAVWKTKINSCFELVQLARHYPWICKIAHIFPWPAGIVCSYFDEVIKMETDVKKMVRKAIQERGMISNEKPKAIYPTILENEKVPESEKKFARLADDAIFLMIAGTDAPSQALAITMFYVLRHPEVHERVRAELCAAWGDASMAPGLTALEQLTYFTAVLKEGLRLSSIVTTRLPRIAPEETLQFHGWDIPRGTPVSMSTYFILRDPKIFPEPSRFLPERWLLEPEELRKLERYLVPFSKGTLGCLGPNMTWAWLYLVLGTLLRKFDMSLHDTTERNVEMVRDKFIGQTERGMNRVQVKVLGEYQ</sequence>
<dbReference type="InterPro" id="IPR002401">
    <property type="entry name" value="Cyt_P450_E_grp-I"/>
</dbReference>
<keyword evidence="9" id="KW-0812">Transmembrane</keyword>
<evidence type="ECO:0000313" key="11">
    <source>
        <dbReference type="Proteomes" id="UP000234275"/>
    </source>
</evidence>
<dbReference type="PANTHER" id="PTHR24305">
    <property type="entry name" value="CYTOCHROME P450"/>
    <property type="match status" value="1"/>
</dbReference>
<evidence type="ECO:0000256" key="3">
    <source>
        <dbReference type="ARBA" id="ARBA00022617"/>
    </source>
</evidence>
<gene>
    <name evidence="10" type="ORF">P170DRAFT_420746</name>
</gene>
<dbReference type="OrthoDB" id="3945418at2759"/>
<dbReference type="GO" id="GO:0005506">
    <property type="term" value="F:iron ion binding"/>
    <property type="evidence" value="ECO:0007669"/>
    <property type="project" value="InterPro"/>
</dbReference>
<evidence type="ECO:0000313" key="10">
    <source>
        <dbReference type="EMBL" id="PLB53957.1"/>
    </source>
</evidence>
<evidence type="ECO:0000256" key="7">
    <source>
        <dbReference type="ARBA" id="ARBA00023033"/>
    </source>
</evidence>
<keyword evidence="9" id="KW-0472">Membrane</keyword>
<dbReference type="CDD" id="cd11062">
    <property type="entry name" value="CYP58-like"/>
    <property type="match status" value="1"/>
</dbReference>
<evidence type="ECO:0000256" key="1">
    <source>
        <dbReference type="ARBA" id="ARBA00001971"/>
    </source>
</evidence>
<dbReference type="PANTHER" id="PTHR24305:SF157">
    <property type="entry name" value="N-ACETYLTRYPTOPHAN 6-HYDROXYLASE IVOC-RELATED"/>
    <property type="match status" value="1"/>
</dbReference>
<proteinExistence type="inferred from homology"/>
<reference evidence="10 11" key="1">
    <citation type="submission" date="2016-12" db="EMBL/GenBank/DDBJ databases">
        <title>The genomes of Aspergillus section Nigri reveals drivers in fungal speciation.</title>
        <authorList>
            <consortium name="DOE Joint Genome Institute"/>
            <person name="Vesth T.C."/>
            <person name="Nybo J."/>
            <person name="Theobald S."/>
            <person name="Brandl J."/>
            <person name="Frisvad J.C."/>
            <person name="Nielsen K.F."/>
            <person name="Lyhne E.K."/>
            <person name="Kogle M.E."/>
            <person name="Kuo A."/>
            <person name="Riley R."/>
            <person name="Clum A."/>
            <person name="Nolan M."/>
            <person name="Lipzen A."/>
            <person name="Salamov A."/>
            <person name="Henrissat B."/>
            <person name="Wiebenga A."/>
            <person name="De Vries R.P."/>
            <person name="Grigoriev I.V."/>
            <person name="Mortensen U.H."/>
            <person name="Andersen M.R."/>
            <person name="Baker S.E."/>
        </authorList>
    </citation>
    <scope>NUCLEOTIDE SEQUENCE [LARGE SCALE GENOMIC DNA]</scope>
    <source>
        <strain evidence="10 11">IBT 23096</strain>
    </source>
</reference>
<dbReference type="EMBL" id="MSFO01000001">
    <property type="protein sequence ID" value="PLB53957.1"/>
    <property type="molecule type" value="Genomic_DNA"/>
</dbReference>
<comment type="cofactor">
    <cofactor evidence="1 8">
        <name>heme</name>
        <dbReference type="ChEBI" id="CHEBI:30413"/>
    </cofactor>
</comment>
<dbReference type="VEuPathDB" id="FungiDB:P170DRAFT_420746"/>
<organism evidence="10 11">
    <name type="scientific">Aspergillus steynii IBT 23096</name>
    <dbReference type="NCBI Taxonomy" id="1392250"/>
    <lineage>
        <taxon>Eukaryota</taxon>
        <taxon>Fungi</taxon>
        <taxon>Dikarya</taxon>
        <taxon>Ascomycota</taxon>
        <taxon>Pezizomycotina</taxon>
        <taxon>Eurotiomycetes</taxon>
        <taxon>Eurotiomycetidae</taxon>
        <taxon>Eurotiales</taxon>
        <taxon>Aspergillaceae</taxon>
        <taxon>Aspergillus</taxon>
        <taxon>Aspergillus subgen. Circumdati</taxon>
    </lineage>
</organism>
<evidence type="ECO:0000256" key="8">
    <source>
        <dbReference type="PIRSR" id="PIRSR602401-1"/>
    </source>
</evidence>
<feature type="transmembrane region" description="Helical" evidence="9">
    <location>
        <begin position="23"/>
        <end position="48"/>
    </location>
</feature>
<keyword evidence="11" id="KW-1185">Reference proteome</keyword>
<dbReference type="GeneID" id="36555017"/>
<dbReference type="STRING" id="1392250.A0A2I2GM53"/>
<keyword evidence="5" id="KW-0560">Oxidoreductase</keyword>
<comment type="similarity">
    <text evidence="2">Belongs to the cytochrome P450 family.</text>
</comment>
<name>A0A2I2GM53_9EURO</name>
<keyword evidence="4 8" id="KW-0479">Metal-binding</keyword>
<keyword evidence="9" id="KW-1133">Transmembrane helix</keyword>
<evidence type="ECO:0000256" key="2">
    <source>
        <dbReference type="ARBA" id="ARBA00010617"/>
    </source>
</evidence>
<accession>A0A2I2GM53</accession>
<dbReference type="InterPro" id="IPR036396">
    <property type="entry name" value="Cyt_P450_sf"/>
</dbReference>
<dbReference type="InterPro" id="IPR001128">
    <property type="entry name" value="Cyt_P450"/>
</dbReference>
<dbReference type="Pfam" id="PF00067">
    <property type="entry name" value="p450"/>
    <property type="match status" value="1"/>
</dbReference>
<evidence type="ECO:0000256" key="6">
    <source>
        <dbReference type="ARBA" id="ARBA00023004"/>
    </source>
</evidence>
<evidence type="ECO:0000256" key="4">
    <source>
        <dbReference type="ARBA" id="ARBA00022723"/>
    </source>
</evidence>
<protein>
    <submittedName>
        <fullName evidence="10">Cytochrome P450</fullName>
    </submittedName>
</protein>
<dbReference type="GO" id="GO:0020037">
    <property type="term" value="F:heme binding"/>
    <property type="evidence" value="ECO:0007669"/>
    <property type="project" value="InterPro"/>
</dbReference>
<feature type="binding site" description="axial binding residue" evidence="8">
    <location>
        <position position="465"/>
    </location>
    <ligand>
        <name>heme</name>
        <dbReference type="ChEBI" id="CHEBI:30413"/>
    </ligand>
    <ligandPart>
        <name>Fe</name>
        <dbReference type="ChEBI" id="CHEBI:18248"/>
    </ligandPart>
</feature>
<keyword evidence="7" id="KW-0503">Monooxygenase</keyword>
<dbReference type="SUPFAM" id="SSF48264">
    <property type="entry name" value="Cytochrome P450"/>
    <property type="match status" value="1"/>
</dbReference>
<keyword evidence="3 8" id="KW-0349">Heme</keyword>
<comment type="caution">
    <text evidence="10">The sequence shown here is derived from an EMBL/GenBank/DDBJ whole genome shotgun (WGS) entry which is preliminary data.</text>
</comment>
<keyword evidence="6 8" id="KW-0408">Iron</keyword>
<evidence type="ECO:0000256" key="9">
    <source>
        <dbReference type="SAM" id="Phobius"/>
    </source>
</evidence>
<evidence type="ECO:0000256" key="5">
    <source>
        <dbReference type="ARBA" id="ARBA00023002"/>
    </source>
</evidence>
<dbReference type="AlphaFoldDB" id="A0A2I2GM53"/>
<dbReference type="Gene3D" id="1.10.630.10">
    <property type="entry name" value="Cytochrome P450"/>
    <property type="match status" value="1"/>
</dbReference>
<dbReference type="RefSeq" id="XP_024709259.1">
    <property type="nucleotide sequence ID" value="XM_024847318.1"/>
</dbReference>
<dbReference type="Proteomes" id="UP000234275">
    <property type="component" value="Unassembled WGS sequence"/>
</dbReference>
<dbReference type="GO" id="GO:0004497">
    <property type="term" value="F:monooxygenase activity"/>
    <property type="evidence" value="ECO:0007669"/>
    <property type="project" value="UniProtKB-KW"/>
</dbReference>